<comment type="caution">
    <text evidence="1">The sequence shown here is derived from an EMBL/GenBank/DDBJ whole genome shotgun (WGS) entry which is preliminary data.</text>
</comment>
<accession>A0A0F3RNZ1</accession>
<proteinExistence type="predicted"/>
<reference evidence="1 2" key="1">
    <citation type="submission" date="2015-03" db="EMBL/GenBank/DDBJ databases">
        <authorList>
            <person name="Zheng J."/>
            <person name="Ganezle M."/>
        </authorList>
    </citation>
    <scope>NUCLEOTIDE SEQUENCE [LARGE SCALE GENOMIC DNA]</scope>
    <source>
        <strain evidence="1 2">LP38</strain>
    </source>
</reference>
<dbReference type="AlphaFoldDB" id="A0A0F3RNZ1"/>
<dbReference type="RefSeq" id="WP_045808451.1">
    <property type="nucleotide sequence ID" value="NZ_JZCR01000025.1"/>
</dbReference>
<dbReference type="OrthoDB" id="9921566at2"/>
<dbReference type="STRING" id="216463.VC81_12835"/>
<dbReference type="EMBL" id="JZCR01000025">
    <property type="protein sequence ID" value="KJW11671.1"/>
    <property type="molecule type" value="Genomic_DNA"/>
</dbReference>
<sequence length="111" mass="12748">MALKLIKSNDKAFIVDEISDSLREKMGIVYGRAMHLYAERVQTPANPKGAIQYSDYFSDQAIQVCRKDSIIEERSINEEENAIYQKISAGRSLDGEDREYLRNNYYESTGN</sequence>
<dbReference type="Proteomes" id="UP000033491">
    <property type="component" value="Unassembled WGS sequence"/>
</dbReference>
<organism evidence="1 2">
    <name type="scientific">Levilactobacillus spicheri</name>
    <dbReference type="NCBI Taxonomy" id="216463"/>
    <lineage>
        <taxon>Bacteria</taxon>
        <taxon>Bacillati</taxon>
        <taxon>Bacillota</taxon>
        <taxon>Bacilli</taxon>
        <taxon>Lactobacillales</taxon>
        <taxon>Lactobacillaceae</taxon>
        <taxon>Levilactobacillus</taxon>
    </lineage>
</organism>
<evidence type="ECO:0000313" key="1">
    <source>
        <dbReference type="EMBL" id="KJW11671.1"/>
    </source>
</evidence>
<evidence type="ECO:0000313" key="2">
    <source>
        <dbReference type="Proteomes" id="UP000033491"/>
    </source>
</evidence>
<protein>
    <submittedName>
        <fullName evidence="1">Uncharacterized protein</fullName>
    </submittedName>
</protein>
<gene>
    <name evidence="1" type="ORF">VC81_12835</name>
</gene>
<dbReference type="PATRIC" id="fig|216463.3.peg.1825"/>
<name>A0A0F3RNZ1_9LACO</name>